<feature type="transmembrane region" description="Helical" evidence="1">
    <location>
        <begin position="117"/>
        <end position="135"/>
    </location>
</feature>
<evidence type="ECO:0000313" key="3">
    <source>
        <dbReference type="Proteomes" id="UP000658127"/>
    </source>
</evidence>
<keyword evidence="1" id="KW-0812">Transmembrane</keyword>
<feature type="transmembrane region" description="Helical" evidence="1">
    <location>
        <begin position="171"/>
        <end position="190"/>
    </location>
</feature>
<keyword evidence="3" id="KW-1185">Reference proteome</keyword>
<proteinExistence type="predicted"/>
<organism evidence="2 3">
    <name type="scientific">Nocardia rhizosphaerihabitans</name>
    <dbReference type="NCBI Taxonomy" id="1691570"/>
    <lineage>
        <taxon>Bacteria</taxon>
        <taxon>Bacillati</taxon>
        <taxon>Actinomycetota</taxon>
        <taxon>Actinomycetes</taxon>
        <taxon>Mycobacteriales</taxon>
        <taxon>Nocardiaceae</taxon>
        <taxon>Nocardia</taxon>
    </lineage>
</organism>
<feature type="transmembrane region" description="Helical" evidence="1">
    <location>
        <begin position="38"/>
        <end position="59"/>
    </location>
</feature>
<gene>
    <name evidence="2" type="ORF">GCM10011610_26090</name>
</gene>
<keyword evidence="1" id="KW-1133">Transmembrane helix</keyword>
<name>A0ABQ2KE19_9NOCA</name>
<keyword evidence="1" id="KW-0472">Membrane</keyword>
<evidence type="ECO:0000313" key="2">
    <source>
        <dbReference type="EMBL" id="GGN78505.1"/>
    </source>
</evidence>
<comment type="caution">
    <text evidence="2">The sequence shown here is derived from an EMBL/GenBank/DDBJ whole genome shotgun (WGS) entry which is preliminary data.</text>
</comment>
<dbReference type="EMBL" id="BMNE01000003">
    <property type="protein sequence ID" value="GGN78505.1"/>
    <property type="molecule type" value="Genomic_DNA"/>
</dbReference>
<feature type="transmembrane region" description="Helical" evidence="1">
    <location>
        <begin position="141"/>
        <end position="159"/>
    </location>
</feature>
<evidence type="ECO:0000256" key="1">
    <source>
        <dbReference type="SAM" id="Phobius"/>
    </source>
</evidence>
<protein>
    <submittedName>
        <fullName evidence="2">Uncharacterized protein</fullName>
    </submittedName>
</protein>
<accession>A0ABQ2KE19</accession>
<dbReference type="Proteomes" id="UP000658127">
    <property type="component" value="Unassembled WGS sequence"/>
</dbReference>
<sequence length="191" mass="21008">MVTGWVRSAFDNRLRSRDKRPQWTETEGVSDTTDNVQAITAVSGVLISAASLLVSVLMLRDNRLDRQGGANRGSFSTGYQAPVWPPVYPTPSYPRYPPQQLSSEPVPWWMQDDWRGLAANFALGFGYWMILAIIFGDAPGPRILCSAVTLAVGTAIWIAHRLRKPSEPSLVLRWLAAVLIGAALGAFPWLG</sequence>
<reference evidence="3" key="1">
    <citation type="journal article" date="2019" name="Int. J. Syst. Evol. Microbiol.">
        <title>The Global Catalogue of Microorganisms (GCM) 10K type strain sequencing project: providing services to taxonomists for standard genome sequencing and annotation.</title>
        <authorList>
            <consortium name="The Broad Institute Genomics Platform"/>
            <consortium name="The Broad Institute Genome Sequencing Center for Infectious Disease"/>
            <person name="Wu L."/>
            <person name="Ma J."/>
        </authorList>
    </citation>
    <scope>NUCLEOTIDE SEQUENCE [LARGE SCALE GENOMIC DNA]</scope>
    <source>
        <strain evidence="3">CGMCC 4.7329</strain>
    </source>
</reference>